<comment type="caution">
    <text evidence="12">The sequence shown here is derived from an EMBL/GenBank/DDBJ whole genome shotgun (WGS) entry which is preliminary data.</text>
</comment>
<evidence type="ECO:0000256" key="5">
    <source>
        <dbReference type="ARBA" id="ARBA00022692"/>
    </source>
</evidence>
<protein>
    <recommendedName>
        <fullName evidence="14">Protein-S-isoprenylcysteine O-methyltransferase</fullName>
    </recommendedName>
</protein>
<evidence type="ECO:0000256" key="7">
    <source>
        <dbReference type="ARBA" id="ARBA00022989"/>
    </source>
</evidence>
<evidence type="ECO:0000256" key="8">
    <source>
        <dbReference type="ARBA" id="ARBA00023098"/>
    </source>
</evidence>
<keyword evidence="8" id="KW-0443">Lipid metabolism</keyword>
<keyword evidence="7" id="KW-1133">Transmembrane helix</keyword>
<evidence type="ECO:0000256" key="1">
    <source>
        <dbReference type="ARBA" id="ARBA00004127"/>
    </source>
</evidence>
<keyword evidence="3" id="KW-0489">Methyltransferase</keyword>
<evidence type="ECO:0000256" key="11">
    <source>
        <dbReference type="ARBA" id="ARBA00023264"/>
    </source>
</evidence>
<dbReference type="PANTHER" id="PTHR43847:SF1">
    <property type="entry name" value="BLL3993 PROTEIN"/>
    <property type="match status" value="1"/>
</dbReference>
<keyword evidence="10" id="KW-0594">Phospholipid biosynthesis</keyword>
<comment type="subcellular location">
    <subcellularLocation>
        <location evidence="1">Endomembrane system</location>
        <topology evidence="1">Multi-pass membrane protein</topology>
    </subcellularLocation>
</comment>
<evidence type="ECO:0000256" key="4">
    <source>
        <dbReference type="ARBA" id="ARBA00022691"/>
    </source>
</evidence>
<evidence type="ECO:0000256" key="6">
    <source>
        <dbReference type="ARBA" id="ARBA00022824"/>
    </source>
</evidence>
<dbReference type="Pfam" id="PF04191">
    <property type="entry name" value="PEMT"/>
    <property type="match status" value="1"/>
</dbReference>
<evidence type="ECO:0008006" key="14">
    <source>
        <dbReference type="Google" id="ProtNLM"/>
    </source>
</evidence>
<proteinExistence type="predicted"/>
<keyword evidence="2" id="KW-0444">Lipid biosynthesis</keyword>
<keyword evidence="13" id="KW-1185">Reference proteome</keyword>
<evidence type="ECO:0000256" key="9">
    <source>
        <dbReference type="ARBA" id="ARBA00023136"/>
    </source>
</evidence>
<evidence type="ECO:0000256" key="10">
    <source>
        <dbReference type="ARBA" id="ARBA00023209"/>
    </source>
</evidence>
<dbReference type="InterPro" id="IPR052527">
    <property type="entry name" value="Metal_cation-efflux_comp"/>
</dbReference>
<dbReference type="PANTHER" id="PTHR43847">
    <property type="entry name" value="BLL3993 PROTEIN"/>
    <property type="match status" value="1"/>
</dbReference>
<accession>A0ABQ8VGD7</accession>
<evidence type="ECO:0000256" key="3">
    <source>
        <dbReference type="ARBA" id="ARBA00022603"/>
    </source>
</evidence>
<gene>
    <name evidence="12" type="ORF">C8R41DRAFT_919524</name>
</gene>
<sequence>MKYIAGIHLSHAQGIESIVTASTLAALALIARDQRKTFKKASTEGGNLTAGATTLLERLITPIHGSAQLIAPLSYLIGVFSNQMEQPDWYEQTSFDYPLSVGTMAWTRTAAAISLLGTAWVTRTIFKTLGKQLHFIGTREKGEIVSVGPYSFVRHPLYSVVLAQLVIASVAYWSWIPLASCSICLGAFVYKIPVEERLMEDDSSMGPAYMEYKQKVPYRILPYIW</sequence>
<dbReference type="InterPro" id="IPR007318">
    <property type="entry name" value="Phopholipid_MeTrfase"/>
</dbReference>
<dbReference type="EMBL" id="JANVFT010000035">
    <property type="protein sequence ID" value="KAJ4493306.1"/>
    <property type="molecule type" value="Genomic_DNA"/>
</dbReference>
<dbReference type="Proteomes" id="UP001150217">
    <property type="component" value="Unassembled WGS sequence"/>
</dbReference>
<evidence type="ECO:0000313" key="13">
    <source>
        <dbReference type="Proteomes" id="UP001150217"/>
    </source>
</evidence>
<keyword evidence="9" id="KW-0472">Membrane</keyword>
<keyword evidence="3" id="KW-0808">Transferase</keyword>
<evidence type="ECO:0000256" key="2">
    <source>
        <dbReference type="ARBA" id="ARBA00022516"/>
    </source>
</evidence>
<keyword evidence="5" id="KW-0812">Transmembrane</keyword>
<dbReference type="Gene3D" id="1.20.120.1630">
    <property type="match status" value="1"/>
</dbReference>
<keyword evidence="4" id="KW-0949">S-adenosyl-L-methionine</keyword>
<reference evidence="12" key="1">
    <citation type="submission" date="2022-08" db="EMBL/GenBank/DDBJ databases">
        <title>A Global Phylogenomic Analysis of the Shiitake Genus Lentinula.</title>
        <authorList>
            <consortium name="DOE Joint Genome Institute"/>
            <person name="Sierra-Patev S."/>
            <person name="Min B."/>
            <person name="Naranjo-Ortiz M."/>
            <person name="Looney B."/>
            <person name="Konkel Z."/>
            <person name="Slot J.C."/>
            <person name="Sakamoto Y."/>
            <person name="Steenwyk J.L."/>
            <person name="Rokas A."/>
            <person name="Carro J."/>
            <person name="Camarero S."/>
            <person name="Ferreira P."/>
            <person name="Molpeceres G."/>
            <person name="Ruiz-Duenas F.J."/>
            <person name="Serrano A."/>
            <person name="Henrissat B."/>
            <person name="Drula E."/>
            <person name="Hughes K.W."/>
            <person name="Mata J.L."/>
            <person name="Ishikawa N.K."/>
            <person name="Vargas-Isla R."/>
            <person name="Ushijima S."/>
            <person name="Smith C.A."/>
            <person name="Ahrendt S."/>
            <person name="Andreopoulos W."/>
            <person name="He G."/>
            <person name="Labutti K."/>
            <person name="Lipzen A."/>
            <person name="Ng V."/>
            <person name="Riley R."/>
            <person name="Sandor L."/>
            <person name="Barry K."/>
            <person name="Martinez A.T."/>
            <person name="Xiao Y."/>
            <person name="Gibbons J.G."/>
            <person name="Terashima K."/>
            <person name="Grigoriev I.V."/>
            <person name="Hibbett D.S."/>
        </authorList>
    </citation>
    <scope>NUCLEOTIDE SEQUENCE</scope>
    <source>
        <strain evidence="12">RHP3577 ss4</strain>
    </source>
</reference>
<keyword evidence="6" id="KW-0256">Endoplasmic reticulum</keyword>
<evidence type="ECO:0000313" key="12">
    <source>
        <dbReference type="EMBL" id="KAJ4493306.1"/>
    </source>
</evidence>
<name>A0ABQ8VGD7_9AGAR</name>
<organism evidence="12 13">
    <name type="scientific">Lentinula lateritia</name>
    <dbReference type="NCBI Taxonomy" id="40482"/>
    <lineage>
        <taxon>Eukaryota</taxon>
        <taxon>Fungi</taxon>
        <taxon>Dikarya</taxon>
        <taxon>Basidiomycota</taxon>
        <taxon>Agaricomycotina</taxon>
        <taxon>Agaricomycetes</taxon>
        <taxon>Agaricomycetidae</taxon>
        <taxon>Agaricales</taxon>
        <taxon>Marasmiineae</taxon>
        <taxon>Omphalotaceae</taxon>
        <taxon>Lentinula</taxon>
    </lineage>
</organism>
<keyword evidence="11" id="KW-1208">Phospholipid metabolism</keyword>